<geneLocation type="plasmid" evidence="1 2">
    <name>unnamed3</name>
</geneLocation>
<dbReference type="EMBL" id="CP132305">
    <property type="protein sequence ID" value="WLS00892.1"/>
    <property type="molecule type" value="Genomic_DNA"/>
</dbReference>
<keyword evidence="1" id="KW-0614">Plasmid</keyword>
<organism evidence="1 2">
    <name type="scientific">Shinella sumterensis</name>
    <dbReference type="NCBI Taxonomy" id="1967501"/>
    <lineage>
        <taxon>Bacteria</taxon>
        <taxon>Pseudomonadati</taxon>
        <taxon>Pseudomonadota</taxon>
        <taxon>Alphaproteobacteria</taxon>
        <taxon>Hyphomicrobiales</taxon>
        <taxon>Rhizobiaceae</taxon>
        <taxon>Shinella</taxon>
    </lineage>
</organism>
<proteinExistence type="predicted"/>
<reference evidence="1 2" key="1">
    <citation type="submission" date="2023-08" db="EMBL/GenBank/DDBJ databases">
        <title>Pathogen: clinical or host-associated sample.</title>
        <authorList>
            <person name="Hergert J."/>
            <person name="Casey R."/>
            <person name="Wagner J."/>
            <person name="Young E.L."/>
            <person name="Oakeson K.F."/>
        </authorList>
    </citation>
    <scope>NUCLEOTIDE SEQUENCE [LARGE SCALE GENOMIC DNA]</scope>
    <source>
        <strain evidence="1 2">1760953</strain>
        <plasmid evidence="1 2">unnamed3</plasmid>
    </source>
</reference>
<keyword evidence="2" id="KW-1185">Reference proteome</keyword>
<evidence type="ECO:0000313" key="2">
    <source>
        <dbReference type="Proteomes" id="UP001234585"/>
    </source>
</evidence>
<evidence type="ECO:0000313" key="1">
    <source>
        <dbReference type="EMBL" id="WLS00892.1"/>
    </source>
</evidence>
<sequence>MTPERQKQIAGTLTQLIEMKSRIANLALDIDCLHDEEVDAERFNDRDDPFSPAAEEVLLDAWNLVSPVEEALEEAISTLEAILPGRGGVTEGVEDIAAAVFPEPA</sequence>
<dbReference type="AlphaFoldDB" id="A0AA50HB96"/>
<gene>
    <name evidence="1" type="ORF">Q9313_25465</name>
</gene>
<dbReference type="RefSeq" id="WP_306040916.1">
    <property type="nucleotide sequence ID" value="NZ_CP132305.1"/>
</dbReference>
<protein>
    <submittedName>
        <fullName evidence="1">Uncharacterized protein</fullName>
    </submittedName>
</protein>
<name>A0AA50HB96_9HYPH</name>
<dbReference type="Proteomes" id="UP001234585">
    <property type="component" value="Plasmid unnamed3"/>
</dbReference>
<accession>A0AA50HB96</accession>